<feature type="domain" description="Dienelactone hydrolase" evidence="1">
    <location>
        <begin position="24"/>
        <end position="131"/>
    </location>
</feature>
<sequence>MDSITFPNGPIAMAGNLFLPDNFDPQNSYAAVVTVHPGGGVKEQTAGLYAAKLAEEGFVALAYDASFQGESGGDPHHLEDPAARVEDVRAAVDFLQSLDYVDAERIGVLGVCAGGGYAVNAALTDYRIKAVTTVSAVNIGTSFRRGWYGTDSDAAAVPTLQAVAQQRTAEAQGADPAYIPYVPEQPDESTPRDLVEAHDYYLTPRAQHPNAKNKQLFTKSISRIFTFDAFHLVEDMFTAPLLIVAGSEAGSLWMSTELHSRVRSPKKLVVVDGGAHMDFYDVPKYVDHAVAEATPFFRENLAARPVEN</sequence>
<evidence type="ECO:0000313" key="2">
    <source>
        <dbReference type="EMBL" id="AII08069.1"/>
    </source>
</evidence>
<proteinExistence type="predicted"/>
<dbReference type="GO" id="GO:0016787">
    <property type="term" value="F:hydrolase activity"/>
    <property type="evidence" value="ECO:0007669"/>
    <property type="project" value="InterPro"/>
</dbReference>
<evidence type="ECO:0000313" key="3">
    <source>
        <dbReference type="Proteomes" id="UP000028488"/>
    </source>
</evidence>
<dbReference type="eggNOG" id="COG1073">
    <property type="taxonomic scope" value="Bacteria"/>
</dbReference>
<dbReference type="EMBL" id="CP008947">
    <property type="protein sequence ID" value="AII08069.1"/>
    <property type="molecule type" value="Genomic_DNA"/>
</dbReference>
<dbReference type="PANTHER" id="PTHR47751:SF1">
    <property type="entry name" value="SUPERFAMILY HYDROLASE, PUTATIVE (AFU_ORTHOLOGUE AFUA_2G16580)-RELATED"/>
    <property type="match status" value="1"/>
</dbReference>
<dbReference type="Proteomes" id="UP000028488">
    <property type="component" value="Chromosome"/>
</dbReference>
<name>A0A076EXJ3_RHOOP</name>
<dbReference type="AlphaFoldDB" id="A0A076EXJ3"/>
<dbReference type="Pfam" id="PF01738">
    <property type="entry name" value="DLH"/>
    <property type="match status" value="1"/>
</dbReference>
<dbReference type="InterPro" id="IPR029058">
    <property type="entry name" value="AB_hydrolase_fold"/>
</dbReference>
<evidence type="ECO:0000259" key="1">
    <source>
        <dbReference type="Pfam" id="PF01738"/>
    </source>
</evidence>
<organism evidence="2 3">
    <name type="scientific">Rhodococcus opacus</name>
    <name type="common">Nocardia opaca</name>
    <dbReference type="NCBI Taxonomy" id="37919"/>
    <lineage>
        <taxon>Bacteria</taxon>
        <taxon>Bacillati</taxon>
        <taxon>Actinomycetota</taxon>
        <taxon>Actinomycetes</taxon>
        <taxon>Mycobacteriales</taxon>
        <taxon>Nocardiaceae</taxon>
        <taxon>Rhodococcus</taxon>
    </lineage>
</organism>
<reference evidence="2 3" key="1">
    <citation type="submission" date="2014-07" db="EMBL/GenBank/DDBJ databases">
        <title>Genome Sequence of Rhodococcus opacus Strain R7, a Biodegrader of Mono- and Polycyclic Aromatic Hydrocarbons.</title>
        <authorList>
            <person name="Di Gennaro P."/>
            <person name="Zampolli J."/>
            <person name="Presti I."/>
            <person name="Cappelletti M."/>
            <person name="D'Ursi P."/>
            <person name="Orro A."/>
            <person name="Mezzelani A."/>
            <person name="Milanesi L."/>
        </authorList>
    </citation>
    <scope>NUCLEOTIDE SEQUENCE [LARGE SCALE GENOMIC DNA]</scope>
    <source>
        <strain evidence="2 3">R7</strain>
    </source>
</reference>
<protein>
    <submittedName>
        <fullName evidence="2">DeoR faimly transcriptional regulator</fullName>
    </submittedName>
</protein>
<dbReference type="InterPro" id="IPR051411">
    <property type="entry name" value="Polyketide_trans_af380"/>
</dbReference>
<dbReference type="Gene3D" id="1.10.10.800">
    <property type="match status" value="1"/>
</dbReference>
<dbReference type="InterPro" id="IPR002925">
    <property type="entry name" value="Dienelactn_hydro"/>
</dbReference>
<dbReference type="RefSeq" id="WP_128640923.1">
    <property type="nucleotide sequence ID" value="NZ_CP008947.1"/>
</dbReference>
<gene>
    <name evidence="2" type="ORF">EP51_26960</name>
</gene>
<accession>A0A076EXJ3</accession>
<dbReference type="SUPFAM" id="SSF53474">
    <property type="entry name" value="alpha/beta-Hydrolases"/>
    <property type="match status" value="1"/>
</dbReference>
<dbReference type="Gene3D" id="3.40.50.1820">
    <property type="entry name" value="alpha/beta hydrolase"/>
    <property type="match status" value="1"/>
</dbReference>
<dbReference type="PANTHER" id="PTHR47751">
    <property type="entry name" value="SUPERFAMILY HYDROLASE, PUTATIVE (AFU_ORTHOLOGUE AFUA_2G16580)-RELATED"/>
    <property type="match status" value="1"/>
</dbReference>